<dbReference type="InterPro" id="IPR036038">
    <property type="entry name" value="Aminotransferase-like"/>
</dbReference>
<dbReference type="InterPro" id="IPR043131">
    <property type="entry name" value="BCAT-like_N"/>
</dbReference>
<name>A0A3A3YRS3_9ACTN</name>
<dbReference type="GO" id="GO:0016829">
    <property type="term" value="F:lyase activity"/>
    <property type="evidence" value="ECO:0007669"/>
    <property type="project" value="UniProtKB-KW"/>
</dbReference>
<proteinExistence type="inferred from homology"/>
<keyword evidence="2" id="KW-0456">Lyase</keyword>
<dbReference type="PANTHER" id="PTHR42743">
    <property type="entry name" value="AMINO-ACID AMINOTRANSFERASE"/>
    <property type="match status" value="1"/>
</dbReference>
<sequence length="272" mass="27865">MRVWLDGAVVPLAEARVGVLDHGLTVGDGVFETLKVVDGTPFALTLHLRRLAASAAGLGLGLPGEPVLRRAVEQVLAGPGAPLARLRLTVTGGEAPPGSARADVPPTVVVVLAPLDPAAPSAAAVTVPWPRNERGATAGLKTTSYAENVVALARARAAGASEALLPNTRGRLCEGTGSNVLVEHGGRLVTPPLASGCLAGVTRALVLRWCDVGERDLPVEALGTAGEVALTSSTRDVQPLHALDGRALEPGPLAAAAREEFARRARREPDPV</sequence>
<protein>
    <submittedName>
        <fullName evidence="2">4-amino-4-deoxychorismate lyase</fullName>
    </submittedName>
</protein>
<dbReference type="InterPro" id="IPR001544">
    <property type="entry name" value="Aminotrans_IV"/>
</dbReference>
<dbReference type="Gene3D" id="3.20.10.10">
    <property type="entry name" value="D-amino Acid Aminotransferase, subunit A, domain 2"/>
    <property type="match status" value="1"/>
</dbReference>
<dbReference type="AlphaFoldDB" id="A0A3A3YRS3"/>
<dbReference type="InterPro" id="IPR043132">
    <property type="entry name" value="BCAT-like_C"/>
</dbReference>
<evidence type="ECO:0000313" key="3">
    <source>
        <dbReference type="Proteomes" id="UP000265614"/>
    </source>
</evidence>
<dbReference type="GO" id="GO:0046394">
    <property type="term" value="P:carboxylic acid biosynthetic process"/>
    <property type="evidence" value="ECO:0007669"/>
    <property type="project" value="UniProtKB-ARBA"/>
</dbReference>
<dbReference type="PANTHER" id="PTHR42743:SF11">
    <property type="entry name" value="AMINODEOXYCHORISMATE LYASE"/>
    <property type="match status" value="1"/>
</dbReference>
<comment type="similarity">
    <text evidence="1">Belongs to the class-IV pyridoxal-phosphate-dependent aminotransferase family.</text>
</comment>
<dbReference type="Pfam" id="PF01063">
    <property type="entry name" value="Aminotran_4"/>
    <property type="match status" value="1"/>
</dbReference>
<dbReference type="GO" id="GO:0005829">
    <property type="term" value="C:cytosol"/>
    <property type="evidence" value="ECO:0007669"/>
    <property type="project" value="TreeGrafter"/>
</dbReference>
<evidence type="ECO:0000256" key="1">
    <source>
        <dbReference type="ARBA" id="ARBA00009320"/>
    </source>
</evidence>
<accession>A0A3A3YRS3</accession>
<evidence type="ECO:0000313" key="2">
    <source>
        <dbReference type="EMBL" id="RJK92994.1"/>
    </source>
</evidence>
<keyword evidence="3" id="KW-1185">Reference proteome</keyword>
<dbReference type="OrthoDB" id="9805628at2"/>
<dbReference type="Gene3D" id="3.30.470.10">
    <property type="match status" value="1"/>
</dbReference>
<organism evidence="2 3">
    <name type="scientific">Vallicoccus soli</name>
    <dbReference type="NCBI Taxonomy" id="2339232"/>
    <lineage>
        <taxon>Bacteria</taxon>
        <taxon>Bacillati</taxon>
        <taxon>Actinomycetota</taxon>
        <taxon>Actinomycetes</taxon>
        <taxon>Motilibacterales</taxon>
        <taxon>Vallicoccaceae</taxon>
        <taxon>Vallicoccus</taxon>
    </lineage>
</organism>
<dbReference type="RefSeq" id="WP_119951880.1">
    <property type="nucleotide sequence ID" value="NZ_QZEZ01000011.1"/>
</dbReference>
<gene>
    <name evidence="2" type="ORF">D5H78_17675</name>
</gene>
<dbReference type="InterPro" id="IPR050571">
    <property type="entry name" value="Class-IV_PLP-Dep_Aminotrnsfr"/>
</dbReference>
<dbReference type="SUPFAM" id="SSF56752">
    <property type="entry name" value="D-aminoacid aminotransferase-like PLP-dependent enzymes"/>
    <property type="match status" value="1"/>
</dbReference>
<reference evidence="2 3" key="1">
    <citation type="submission" date="2018-09" db="EMBL/GenBank/DDBJ databases">
        <title>YIM 75000 draft genome.</title>
        <authorList>
            <person name="Tang S."/>
            <person name="Feng Y."/>
        </authorList>
    </citation>
    <scope>NUCLEOTIDE SEQUENCE [LARGE SCALE GENOMIC DNA]</scope>
    <source>
        <strain evidence="2 3">YIM 75000</strain>
    </source>
</reference>
<dbReference type="Proteomes" id="UP000265614">
    <property type="component" value="Unassembled WGS sequence"/>
</dbReference>
<dbReference type="EMBL" id="QZEZ01000011">
    <property type="protein sequence ID" value="RJK92994.1"/>
    <property type="molecule type" value="Genomic_DNA"/>
</dbReference>
<comment type="caution">
    <text evidence="2">The sequence shown here is derived from an EMBL/GenBank/DDBJ whole genome shotgun (WGS) entry which is preliminary data.</text>
</comment>